<comment type="function">
    <text evidence="6 9">Catalyzes cyclization of the linear tetrapyrrole, hydroxymethylbilane, to the macrocyclic uroporphyrinogen III.</text>
</comment>
<dbReference type="CDD" id="cd06578">
    <property type="entry name" value="HemD"/>
    <property type="match status" value="1"/>
</dbReference>
<comment type="pathway">
    <text evidence="1 9">Porphyrin-containing compound metabolism; protoporphyrin-IX biosynthesis; coproporphyrinogen-III from 5-aminolevulinate: step 3/4.</text>
</comment>
<evidence type="ECO:0000313" key="11">
    <source>
        <dbReference type="EMBL" id="KTD64349.1"/>
    </source>
</evidence>
<comment type="similarity">
    <text evidence="2 9">Belongs to the uroporphyrinogen-III synthase family.</text>
</comment>
<dbReference type="GO" id="GO:0006780">
    <property type="term" value="P:uroporphyrinogen III biosynthetic process"/>
    <property type="evidence" value="ECO:0007669"/>
    <property type="project" value="UniProtKB-UniRule"/>
</dbReference>
<protein>
    <recommendedName>
        <fullName evidence="7 9">Uroporphyrinogen-III synthase</fullName>
        <ecNumber evidence="3 9">4.2.1.75</ecNumber>
    </recommendedName>
</protein>
<dbReference type="InterPro" id="IPR003754">
    <property type="entry name" value="4pyrrol_synth_uPrphyn_synth"/>
</dbReference>
<gene>
    <name evidence="11" type="primary">hemD</name>
    <name evidence="11" type="ORF">Lspi_1156</name>
</gene>
<dbReference type="SUPFAM" id="SSF69618">
    <property type="entry name" value="HemD-like"/>
    <property type="match status" value="1"/>
</dbReference>
<evidence type="ECO:0000256" key="1">
    <source>
        <dbReference type="ARBA" id="ARBA00004772"/>
    </source>
</evidence>
<keyword evidence="12" id="KW-1185">Reference proteome</keyword>
<evidence type="ECO:0000256" key="4">
    <source>
        <dbReference type="ARBA" id="ARBA00023239"/>
    </source>
</evidence>
<evidence type="ECO:0000256" key="5">
    <source>
        <dbReference type="ARBA" id="ARBA00023244"/>
    </source>
</evidence>
<evidence type="ECO:0000256" key="8">
    <source>
        <dbReference type="ARBA" id="ARBA00048617"/>
    </source>
</evidence>
<dbReference type="RefSeq" id="WP_058483094.1">
    <property type="nucleotide sequence ID" value="NZ_CAAAII010000005.1"/>
</dbReference>
<feature type="domain" description="Tetrapyrrole biosynthesis uroporphyrinogen III synthase" evidence="10">
    <location>
        <begin position="23"/>
        <end position="241"/>
    </location>
</feature>
<evidence type="ECO:0000256" key="7">
    <source>
        <dbReference type="ARBA" id="ARBA00040167"/>
    </source>
</evidence>
<dbReference type="Pfam" id="PF02602">
    <property type="entry name" value="HEM4"/>
    <property type="match status" value="1"/>
</dbReference>
<reference evidence="11 12" key="1">
    <citation type="submission" date="2015-11" db="EMBL/GenBank/DDBJ databases">
        <title>Genomic analysis of 38 Legionella species identifies large and diverse effector repertoires.</title>
        <authorList>
            <person name="Burstein D."/>
            <person name="Amaro F."/>
            <person name="Zusman T."/>
            <person name="Lifshitz Z."/>
            <person name="Cohen O."/>
            <person name="Gilbert J.A."/>
            <person name="Pupko T."/>
            <person name="Shuman H.A."/>
            <person name="Segal G."/>
        </authorList>
    </citation>
    <scope>NUCLEOTIDE SEQUENCE [LARGE SCALE GENOMIC DNA]</scope>
    <source>
        <strain evidence="11 12">Mt.St.Helens-9</strain>
    </source>
</reference>
<name>A0A0W0Z5G0_LEGSP</name>
<organism evidence="11 12">
    <name type="scientific">Legionella spiritensis</name>
    <dbReference type="NCBI Taxonomy" id="452"/>
    <lineage>
        <taxon>Bacteria</taxon>
        <taxon>Pseudomonadati</taxon>
        <taxon>Pseudomonadota</taxon>
        <taxon>Gammaproteobacteria</taxon>
        <taxon>Legionellales</taxon>
        <taxon>Legionellaceae</taxon>
        <taxon>Legionella</taxon>
    </lineage>
</organism>
<evidence type="ECO:0000256" key="9">
    <source>
        <dbReference type="RuleBase" id="RU366031"/>
    </source>
</evidence>
<dbReference type="EC" id="4.2.1.75" evidence="3 9"/>
<dbReference type="UniPathway" id="UPA00251">
    <property type="reaction ID" value="UER00320"/>
</dbReference>
<proteinExistence type="inferred from homology"/>
<dbReference type="PANTHER" id="PTHR38042:SF1">
    <property type="entry name" value="UROPORPHYRINOGEN-III SYNTHASE, CHLOROPLASTIC"/>
    <property type="match status" value="1"/>
</dbReference>
<dbReference type="OrthoDB" id="9787650at2"/>
<dbReference type="InterPro" id="IPR039793">
    <property type="entry name" value="UROS/Hem4"/>
</dbReference>
<dbReference type="AlphaFoldDB" id="A0A0W0Z5G0"/>
<dbReference type="Proteomes" id="UP000054877">
    <property type="component" value="Unassembled WGS sequence"/>
</dbReference>
<dbReference type="PANTHER" id="PTHR38042">
    <property type="entry name" value="UROPORPHYRINOGEN-III SYNTHASE, CHLOROPLASTIC"/>
    <property type="match status" value="1"/>
</dbReference>
<dbReference type="STRING" id="452.Lspi_1156"/>
<keyword evidence="5 9" id="KW-0627">Porphyrin biosynthesis</keyword>
<accession>A0A0W0Z5G0</accession>
<dbReference type="PATRIC" id="fig|452.5.peg.1281"/>
<dbReference type="EMBL" id="LNYX01000013">
    <property type="protein sequence ID" value="KTD64349.1"/>
    <property type="molecule type" value="Genomic_DNA"/>
</dbReference>
<evidence type="ECO:0000256" key="2">
    <source>
        <dbReference type="ARBA" id="ARBA00008133"/>
    </source>
</evidence>
<dbReference type="GO" id="GO:0004852">
    <property type="term" value="F:uroporphyrinogen-III synthase activity"/>
    <property type="evidence" value="ECO:0007669"/>
    <property type="project" value="UniProtKB-UniRule"/>
</dbReference>
<dbReference type="GO" id="GO:0006782">
    <property type="term" value="P:protoporphyrinogen IX biosynthetic process"/>
    <property type="evidence" value="ECO:0007669"/>
    <property type="project" value="UniProtKB-UniRule"/>
</dbReference>
<evidence type="ECO:0000256" key="6">
    <source>
        <dbReference type="ARBA" id="ARBA00037589"/>
    </source>
</evidence>
<dbReference type="InterPro" id="IPR036108">
    <property type="entry name" value="4pyrrol_syn_uPrphyn_synt_sf"/>
</dbReference>
<evidence type="ECO:0000313" key="12">
    <source>
        <dbReference type="Proteomes" id="UP000054877"/>
    </source>
</evidence>
<sequence>MKEIDLRGLRILNTRPHHQGASLTQAITQAGGLAVTCPALAIEPTPTEWLSSLQDINRVQQAIFTSANAVHYFFTPLQQAQITWPSSITIIAVGQQTANALQNVSIEVDFIPPESDSEHLLALPSLHAVHGQTILLVKGEGGRTLIGETLVKHRANAIEITVYRRTMPEPDHELITGLWRNDAVDIILFTSEQAMRNVFTFFGEQAKHWLCDKPCLVLSRRLAQTASLLGIKTVIISRPETIIDALHQFNQGFTHGKQQ</sequence>
<comment type="catalytic activity">
    <reaction evidence="8 9">
        <text>hydroxymethylbilane = uroporphyrinogen III + H2O</text>
        <dbReference type="Rhea" id="RHEA:18965"/>
        <dbReference type="ChEBI" id="CHEBI:15377"/>
        <dbReference type="ChEBI" id="CHEBI:57308"/>
        <dbReference type="ChEBI" id="CHEBI:57845"/>
        <dbReference type="EC" id="4.2.1.75"/>
    </reaction>
</comment>
<evidence type="ECO:0000256" key="3">
    <source>
        <dbReference type="ARBA" id="ARBA00013109"/>
    </source>
</evidence>
<keyword evidence="4 9" id="KW-0456">Lyase</keyword>
<dbReference type="Gene3D" id="3.40.50.10090">
    <property type="match status" value="2"/>
</dbReference>
<comment type="caution">
    <text evidence="11">The sequence shown here is derived from an EMBL/GenBank/DDBJ whole genome shotgun (WGS) entry which is preliminary data.</text>
</comment>
<evidence type="ECO:0000259" key="10">
    <source>
        <dbReference type="Pfam" id="PF02602"/>
    </source>
</evidence>